<proteinExistence type="predicted"/>
<feature type="transmembrane region" description="Helical" evidence="8">
    <location>
        <begin position="339"/>
        <end position="355"/>
    </location>
</feature>
<evidence type="ECO:0000256" key="3">
    <source>
        <dbReference type="ARBA" id="ARBA00022475"/>
    </source>
</evidence>
<keyword evidence="6 8" id="KW-0472">Membrane</keyword>
<evidence type="ECO:0000256" key="2">
    <source>
        <dbReference type="ARBA" id="ARBA00022448"/>
    </source>
</evidence>
<dbReference type="GO" id="GO:0022857">
    <property type="term" value="F:transmembrane transporter activity"/>
    <property type="evidence" value="ECO:0007669"/>
    <property type="project" value="InterPro"/>
</dbReference>
<dbReference type="GO" id="GO:0005886">
    <property type="term" value="C:plasma membrane"/>
    <property type="evidence" value="ECO:0007669"/>
    <property type="project" value="UniProtKB-SubCell"/>
</dbReference>
<feature type="region of interest" description="Disordered" evidence="7">
    <location>
        <begin position="1"/>
        <end position="25"/>
    </location>
</feature>
<evidence type="ECO:0000256" key="4">
    <source>
        <dbReference type="ARBA" id="ARBA00022692"/>
    </source>
</evidence>
<keyword evidence="2" id="KW-0813">Transport</keyword>
<keyword evidence="3" id="KW-1003">Cell membrane</keyword>
<feature type="transmembrane region" description="Helical" evidence="8">
    <location>
        <begin position="307"/>
        <end position="327"/>
    </location>
</feature>
<feature type="compositionally biased region" description="Polar residues" evidence="7">
    <location>
        <begin position="1"/>
        <end position="17"/>
    </location>
</feature>
<keyword evidence="5 8" id="KW-1133">Transmembrane helix</keyword>
<name>A0A2X2V8X4_CITKO</name>
<feature type="transmembrane region" description="Helical" evidence="8">
    <location>
        <begin position="77"/>
        <end position="98"/>
    </location>
</feature>
<dbReference type="PANTHER" id="PTHR43045:SF4">
    <property type="entry name" value="TRANSPORTER YDFJ-RELATED"/>
    <property type="match status" value="1"/>
</dbReference>
<organism evidence="10 11">
    <name type="scientific">Citrobacter koseri</name>
    <name type="common">Citrobacter diversus</name>
    <dbReference type="NCBI Taxonomy" id="545"/>
    <lineage>
        <taxon>Bacteria</taxon>
        <taxon>Pseudomonadati</taxon>
        <taxon>Pseudomonadota</taxon>
        <taxon>Gammaproteobacteria</taxon>
        <taxon>Enterobacterales</taxon>
        <taxon>Enterobacteriaceae</taxon>
        <taxon>Citrobacter</taxon>
    </lineage>
</organism>
<feature type="domain" description="Major facilitator superfamily (MFS) profile" evidence="9">
    <location>
        <begin position="33"/>
        <end position="454"/>
    </location>
</feature>
<keyword evidence="4 8" id="KW-0812">Transmembrane</keyword>
<feature type="transmembrane region" description="Helical" evidence="8">
    <location>
        <begin position="105"/>
        <end position="124"/>
    </location>
</feature>
<dbReference type="SUPFAM" id="SSF103473">
    <property type="entry name" value="MFS general substrate transporter"/>
    <property type="match status" value="1"/>
</dbReference>
<dbReference type="PANTHER" id="PTHR43045">
    <property type="entry name" value="SHIKIMATE TRANSPORTER"/>
    <property type="match status" value="1"/>
</dbReference>
<dbReference type="Gene3D" id="1.20.1250.20">
    <property type="entry name" value="MFS general substrate transporter like domains"/>
    <property type="match status" value="2"/>
</dbReference>
<gene>
    <name evidence="10" type="primary">proP_1</name>
    <name evidence="10" type="ORF">NCTC10786_00775</name>
</gene>
<protein>
    <submittedName>
        <fullName evidence="10">Major facilitator superfamily protein</fullName>
    </submittedName>
</protein>
<dbReference type="EMBL" id="UAVY01000001">
    <property type="protein sequence ID" value="SQB21553.1"/>
    <property type="molecule type" value="Genomic_DNA"/>
</dbReference>
<evidence type="ECO:0000256" key="7">
    <source>
        <dbReference type="SAM" id="MobiDB-lite"/>
    </source>
</evidence>
<dbReference type="InterPro" id="IPR020846">
    <property type="entry name" value="MFS_dom"/>
</dbReference>
<evidence type="ECO:0000256" key="1">
    <source>
        <dbReference type="ARBA" id="ARBA00004651"/>
    </source>
</evidence>
<comment type="subcellular location">
    <subcellularLocation>
        <location evidence="1">Cell membrane</location>
        <topology evidence="1">Multi-pass membrane protein</topology>
    </subcellularLocation>
</comment>
<feature type="transmembrane region" description="Helical" evidence="8">
    <location>
        <begin position="171"/>
        <end position="193"/>
    </location>
</feature>
<feature type="transmembrane region" description="Helical" evidence="8">
    <location>
        <begin position="405"/>
        <end position="425"/>
    </location>
</feature>
<dbReference type="InterPro" id="IPR036259">
    <property type="entry name" value="MFS_trans_sf"/>
</dbReference>
<dbReference type="InterPro" id="IPR011701">
    <property type="entry name" value="MFS"/>
</dbReference>
<evidence type="ECO:0000256" key="5">
    <source>
        <dbReference type="ARBA" id="ARBA00022989"/>
    </source>
</evidence>
<evidence type="ECO:0000313" key="11">
    <source>
        <dbReference type="Proteomes" id="UP000251584"/>
    </source>
</evidence>
<dbReference type="AlphaFoldDB" id="A0A2X2V8X4"/>
<evidence type="ECO:0000256" key="6">
    <source>
        <dbReference type="ARBA" id="ARBA00023136"/>
    </source>
</evidence>
<feature type="transmembrane region" description="Helical" evidence="8">
    <location>
        <begin position="130"/>
        <end position="150"/>
    </location>
</feature>
<reference evidence="10 11" key="1">
    <citation type="submission" date="2018-06" db="EMBL/GenBank/DDBJ databases">
        <authorList>
            <consortium name="Pathogen Informatics"/>
            <person name="Doyle S."/>
        </authorList>
    </citation>
    <scope>NUCLEOTIDE SEQUENCE [LARGE SCALE GENOMIC DNA]</scope>
    <source>
        <strain evidence="10 11">NCTC10786</strain>
    </source>
</reference>
<evidence type="ECO:0000259" key="9">
    <source>
        <dbReference type="PROSITE" id="PS50850"/>
    </source>
</evidence>
<feature type="transmembrane region" description="Helical" evidence="8">
    <location>
        <begin position="205"/>
        <end position="224"/>
    </location>
</feature>
<evidence type="ECO:0000256" key="8">
    <source>
        <dbReference type="SAM" id="Phobius"/>
    </source>
</evidence>
<sequence length="501" mass="55353">MNTHSSSVPLTDGQQAAQERLETPEGRREFWRATFSCWLGTTMEYADFALYGLAAGIIFGDVFFPEATPVMALLSSFAAYSVGFIARPIGALLFGWIGDRHGRKTVMVITIGLMGMSTMLIGLIPSYAQIGVWAPVCLVILRFSQGLGAGAELSGGTVMLGEYAPVKHRGLVSSIIALGSNSGTLLASLVWLIVLQMDKDALLSWGWRIPFLCSFLIAAAALFIRRHMRETPVFERQKALLQAERENAFRQGQEMQQYDTRSFWQRTRAFWTMVGLRIGENGPSYLAQGFIIGYVAKVLMVDKSVPTVAVFIASILGFAIIPLAGWLSDRFGRRITYRWFCLLLILYAFPAFMLLDSREPWIVIPTIITGMGLASLGIFGVQAAWGVELFGVTNRYTKMAFAKELGSIMSGGTAPLVASALLSFYGHWWPIAVYFTLMAAIGAGDDFLRARDSWAGSQLARGCNLRPENVRSAFFTKDFWVITPYAVWKKDHSELNQVGAL</sequence>
<feature type="transmembrane region" description="Helical" evidence="8">
    <location>
        <begin position="361"/>
        <end position="385"/>
    </location>
</feature>
<dbReference type="Proteomes" id="UP000251584">
    <property type="component" value="Unassembled WGS sequence"/>
</dbReference>
<dbReference type="PROSITE" id="PS50850">
    <property type="entry name" value="MFS"/>
    <property type="match status" value="1"/>
</dbReference>
<evidence type="ECO:0000313" key="10">
    <source>
        <dbReference type="EMBL" id="SQB21553.1"/>
    </source>
</evidence>
<dbReference type="CDD" id="cd17369">
    <property type="entry name" value="MFS_ShiA_like"/>
    <property type="match status" value="1"/>
</dbReference>
<dbReference type="Pfam" id="PF07690">
    <property type="entry name" value="MFS_1"/>
    <property type="match status" value="1"/>
</dbReference>
<accession>A0A2X2V8X4</accession>
<feature type="transmembrane region" description="Helical" evidence="8">
    <location>
        <begin position="285"/>
        <end position="301"/>
    </location>
</feature>